<feature type="domain" description="Pyruvate/ketoisovalerate oxidoreductase catalytic" evidence="2">
    <location>
        <begin position="33"/>
        <end position="200"/>
    </location>
</feature>
<comment type="caution">
    <text evidence="3">The sequence shown here is derived from an EMBL/GenBank/DDBJ whole genome shotgun (WGS) entry which is preliminary data.</text>
</comment>
<dbReference type="Gene3D" id="3.40.920.10">
    <property type="entry name" value="Pyruvate-ferredoxin oxidoreductase, PFOR, domain III"/>
    <property type="match status" value="1"/>
</dbReference>
<evidence type="ECO:0000259" key="2">
    <source>
        <dbReference type="Pfam" id="PF01558"/>
    </source>
</evidence>
<gene>
    <name evidence="3" type="ORF">D6D85_02790</name>
</gene>
<protein>
    <submittedName>
        <fullName evidence="3">Indolepyruvate ferredoxin oxidoreductase subunit beta</fullName>
    </submittedName>
</protein>
<name>A0A429GUB9_9CREN</name>
<dbReference type="SUPFAM" id="SSF53323">
    <property type="entry name" value="Pyruvate-ferredoxin oxidoreductase, PFOR, domain III"/>
    <property type="match status" value="1"/>
</dbReference>
<organism evidence="3 4">
    <name type="scientific">Candidatus Methanodesulfokora washburnensis</name>
    <dbReference type="NCBI Taxonomy" id="2478471"/>
    <lineage>
        <taxon>Archaea</taxon>
        <taxon>Thermoproteota</taxon>
        <taxon>Candidatus Korarchaeia</taxon>
        <taxon>Candidatus Korarchaeia incertae sedis</taxon>
        <taxon>Candidatus Methanodesulfokora</taxon>
    </lineage>
</organism>
<sequence>MCWLWYVRAVMSHKGYSGGGPMIVYQMIVAGVGGQGSVRISHIIADAAIKEGFNVRVGEKFGAAMRGGAVSSHIRIFRGEDIAPVIPPGEADSVMALEPLEGARAASRFLKRGGILLMNTVPIYPVDVSSGRARYPSVDEIVRRASSFACVYALNAAELAEKAGSIRTVNSVMLGSLSGLMVLPVSRESLLSSLLEGVPRGTEEITGRHLSLEQRL</sequence>
<dbReference type="Pfam" id="PF01558">
    <property type="entry name" value="POR"/>
    <property type="match status" value="1"/>
</dbReference>
<keyword evidence="1" id="KW-0560">Oxidoreductase</keyword>
<evidence type="ECO:0000313" key="3">
    <source>
        <dbReference type="EMBL" id="RSN77398.1"/>
    </source>
</evidence>
<evidence type="ECO:0000256" key="1">
    <source>
        <dbReference type="ARBA" id="ARBA00023002"/>
    </source>
</evidence>
<dbReference type="Proteomes" id="UP000277582">
    <property type="component" value="Unassembled WGS sequence"/>
</dbReference>
<keyword evidence="3" id="KW-0670">Pyruvate</keyword>
<dbReference type="PANTHER" id="PTHR43854:SF1">
    <property type="entry name" value="INDOLEPYRUVATE OXIDOREDUCTASE SUBUNIT IORB"/>
    <property type="match status" value="1"/>
</dbReference>
<evidence type="ECO:0000313" key="4">
    <source>
        <dbReference type="Proteomes" id="UP000277582"/>
    </source>
</evidence>
<dbReference type="AlphaFoldDB" id="A0A429GUB9"/>
<accession>A0A429GUB9</accession>
<dbReference type="PANTHER" id="PTHR43854">
    <property type="entry name" value="INDOLEPYRUVATE OXIDOREDUCTASE SUBUNIT IORB"/>
    <property type="match status" value="1"/>
</dbReference>
<dbReference type="GO" id="GO:0016903">
    <property type="term" value="F:oxidoreductase activity, acting on the aldehyde or oxo group of donors"/>
    <property type="evidence" value="ECO:0007669"/>
    <property type="project" value="InterPro"/>
</dbReference>
<keyword evidence="4" id="KW-1185">Reference proteome</keyword>
<dbReference type="InterPro" id="IPR052198">
    <property type="entry name" value="IorB_Oxidoreductase"/>
</dbReference>
<proteinExistence type="predicted"/>
<dbReference type="EMBL" id="RCOS01000037">
    <property type="protein sequence ID" value="RSN77398.1"/>
    <property type="molecule type" value="Genomic_DNA"/>
</dbReference>
<dbReference type="InterPro" id="IPR019752">
    <property type="entry name" value="Pyrv/ketoisovalerate_OxRed_cat"/>
</dbReference>
<dbReference type="InterPro" id="IPR002869">
    <property type="entry name" value="Pyrv_flavodox_OxRed_cen"/>
</dbReference>
<reference evidence="3 4" key="1">
    <citation type="submission" date="2018-10" db="EMBL/GenBank/DDBJ databases">
        <title>Co-occurring genomic capacity for anaerobic methane metabolism and dissimilatory sulfite reduction discovered in the Korarchaeota.</title>
        <authorList>
            <person name="Mckay L.J."/>
            <person name="Dlakic M."/>
            <person name="Fields M.W."/>
            <person name="Delmont T.O."/>
            <person name="Eren A.M."/>
            <person name="Jay Z.J."/>
            <person name="Klingelsmith K.B."/>
            <person name="Rusch D.B."/>
            <person name="Inskeep W.P."/>
        </authorList>
    </citation>
    <scope>NUCLEOTIDE SEQUENCE [LARGE SCALE GENOMIC DNA]</scope>
    <source>
        <strain evidence="3 4">MDKW</strain>
    </source>
</reference>